<comment type="caution">
    <text evidence="2">The sequence shown here is derived from an EMBL/GenBank/DDBJ whole genome shotgun (WGS) entry which is preliminary data.</text>
</comment>
<dbReference type="Gene3D" id="1.20.58.1000">
    <property type="entry name" value="Metal-sensitive repressor, helix protomer"/>
    <property type="match status" value="1"/>
</dbReference>
<dbReference type="AlphaFoldDB" id="A0A839ESI6"/>
<name>A0A839ESI6_9HYPH</name>
<dbReference type="Pfam" id="PF02583">
    <property type="entry name" value="Trns_repr_metal"/>
    <property type="match status" value="1"/>
</dbReference>
<accession>A0A839ESI6</accession>
<dbReference type="InterPro" id="IPR003735">
    <property type="entry name" value="Metal_Tscrpt_repr"/>
</dbReference>
<protein>
    <submittedName>
        <fullName evidence="2">DNA-binding FrmR family transcriptional regulator</fullName>
    </submittedName>
</protein>
<dbReference type="InterPro" id="IPR038390">
    <property type="entry name" value="Metal_Tscrpt_repr_sf"/>
</dbReference>
<dbReference type="PANTHER" id="PTHR33677">
    <property type="entry name" value="TRANSCRIPTIONAL REPRESSOR FRMR-RELATED"/>
    <property type="match status" value="1"/>
</dbReference>
<dbReference type="EMBL" id="JACGXN010000004">
    <property type="protein sequence ID" value="MBA8879570.1"/>
    <property type="molecule type" value="Genomic_DNA"/>
</dbReference>
<evidence type="ECO:0000313" key="3">
    <source>
        <dbReference type="Proteomes" id="UP000549052"/>
    </source>
</evidence>
<dbReference type="Proteomes" id="UP000549052">
    <property type="component" value="Unassembled WGS sequence"/>
</dbReference>
<keyword evidence="3" id="KW-1185">Reference proteome</keyword>
<organism evidence="2 3">
    <name type="scientific">Phyllobacterium myrsinacearum</name>
    <dbReference type="NCBI Taxonomy" id="28101"/>
    <lineage>
        <taxon>Bacteria</taxon>
        <taxon>Pseudomonadati</taxon>
        <taxon>Pseudomonadota</taxon>
        <taxon>Alphaproteobacteria</taxon>
        <taxon>Hyphomicrobiales</taxon>
        <taxon>Phyllobacteriaceae</taxon>
        <taxon>Phyllobacterium</taxon>
    </lineage>
</organism>
<dbReference type="RefSeq" id="WP_182550202.1">
    <property type="nucleotide sequence ID" value="NZ_JACGXN010000004.1"/>
</dbReference>
<dbReference type="PANTHER" id="PTHR33677:SF5">
    <property type="entry name" value="TRANSCRIPTIONAL REPRESSOR FRMR"/>
    <property type="match status" value="1"/>
</dbReference>
<dbReference type="GO" id="GO:0003677">
    <property type="term" value="F:DNA binding"/>
    <property type="evidence" value="ECO:0007669"/>
    <property type="project" value="UniProtKB-KW"/>
</dbReference>
<evidence type="ECO:0000256" key="1">
    <source>
        <dbReference type="ARBA" id="ARBA00005260"/>
    </source>
</evidence>
<evidence type="ECO:0000313" key="2">
    <source>
        <dbReference type="EMBL" id="MBA8879570.1"/>
    </source>
</evidence>
<comment type="similarity">
    <text evidence="1">Belongs to the FrmR/RcnR family.</text>
</comment>
<dbReference type="CDD" id="cd10153">
    <property type="entry name" value="RcnR-FrmR-like_DUF156"/>
    <property type="match status" value="1"/>
</dbReference>
<dbReference type="GO" id="GO:0045892">
    <property type="term" value="P:negative regulation of DNA-templated transcription"/>
    <property type="evidence" value="ECO:0007669"/>
    <property type="project" value="UniProtKB-ARBA"/>
</dbReference>
<reference evidence="2 3" key="1">
    <citation type="submission" date="2020-07" db="EMBL/GenBank/DDBJ databases">
        <title>Genomic Encyclopedia of Type Strains, Phase IV (KMG-V): Genome sequencing to study the core and pangenomes of soil and plant-associated prokaryotes.</title>
        <authorList>
            <person name="Whitman W."/>
        </authorList>
    </citation>
    <scope>NUCLEOTIDE SEQUENCE [LARGE SCALE GENOMIC DNA]</scope>
    <source>
        <strain evidence="2 3">AN3</strain>
    </source>
</reference>
<gene>
    <name evidence="2" type="ORF">FHW16_003289</name>
</gene>
<dbReference type="GO" id="GO:0046872">
    <property type="term" value="F:metal ion binding"/>
    <property type="evidence" value="ECO:0007669"/>
    <property type="project" value="InterPro"/>
</dbReference>
<keyword evidence="2" id="KW-0238">DNA-binding</keyword>
<proteinExistence type="inferred from homology"/>
<sequence>MSHTIAEKAKLTARVRRLKGQMEAVERALETEVPCGEILNLVASVRGAVNGLMGELIEDHIRMHVVDPDKDGDADRAQGAAELIDVVRTYLK</sequence>